<name>A0A2K3NZD0_TRIPR</name>
<gene>
    <name evidence="2" type="ORF">L195_g004914</name>
</gene>
<feature type="region of interest" description="Disordered" evidence="1">
    <location>
        <begin position="1"/>
        <end position="42"/>
    </location>
</feature>
<feature type="non-terminal residue" evidence="2">
    <location>
        <position position="42"/>
    </location>
</feature>
<protein>
    <submittedName>
        <fullName evidence="2">Uncharacterized protein</fullName>
    </submittedName>
</protein>
<evidence type="ECO:0000313" key="3">
    <source>
        <dbReference type="Proteomes" id="UP000236291"/>
    </source>
</evidence>
<organism evidence="2 3">
    <name type="scientific">Trifolium pratense</name>
    <name type="common">Red clover</name>
    <dbReference type="NCBI Taxonomy" id="57577"/>
    <lineage>
        <taxon>Eukaryota</taxon>
        <taxon>Viridiplantae</taxon>
        <taxon>Streptophyta</taxon>
        <taxon>Embryophyta</taxon>
        <taxon>Tracheophyta</taxon>
        <taxon>Spermatophyta</taxon>
        <taxon>Magnoliopsida</taxon>
        <taxon>eudicotyledons</taxon>
        <taxon>Gunneridae</taxon>
        <taxon>Pentapetalae</taxon>
        <taxon>rosids</taxon>
        <taxon>fabids</taxon>
        <taxon>Fabales</taxon>
        <taxon>Fabaceae</taxon>
        <taxon>Papilionoideae</taxon>
        <taxon>50 kb inversion clade</taxon>
        <taxon>NPAAA clade</taxon>
        <taxon>Hologalegina</taxon>
        <taxon>IRL clade</taxon>
        <taxon>Trifolieae</taxon>
        <taxon>Trifolium</taxon>
    </lineage>
</organism>
<proteinExistence type="predicted"/>
<feature type="compositionally biased region" description="Basic and acidic residues" evidence="1">
    <location>
        <begin position="8"/>
        <end position="30"/>
    </location>
</feature>
<evidence type="ECO:0000256" key="1">
    <source>
        <dbReference type="SAM" id="MobiDB-lite"/>
    </source>
</evidence>
<comment type="caution">
    <text evidence="2">The sequence shown here is derived from an EMBL/GenBank/DDBJ whole genome shotgun (WGS) entry which is preliminary data.</text>
</comment>
<sequence length="42" mass="4879">MPEIVIGDEIRVPGRKSENEREELERESGGVRKGKEKKVEKR</sequence>
<reference evidence="2 3" key="2">
    <citation type="journal article" date="2017" name="Front. Plant Sci.">
        <title>Gene Classification and Mining of Molecular Markers Useful in Red Clover (Trifolium pratense) Breeding.</title>
        <authorList>
            <person name="Istvanek J."/>
            <person name="Dluhosova J."/>
            <person name="Dluhos P."/>
            <person name="Patkova L."/>
            <person name="Nedelnik J."/>
            <person name="Repkova J."/>
        </authorList>
    </citation>
    <scope>NUCLEOTIDE SEQUENCE [LARGE SCALE GENOMIC DNA]</scope>
    <source>
        <strain evidence="3">cv. Tatra</strain>
        <tissue evidence="2">Young leaves</tissue>
    </source>
</reference>
<evidence type="ECO:0000313" key="2">
    <source>
        <dbReference type="EMBL" id="PNY08392.1"/>
    </source>
</evidence>
<dbReference type="AlphaFoldDB" id="A0A2K3NZD0"/>
<accession>A0A2K3NZD0</accession>
<dbReference type="EMBL" id="ASHM01002481">
    <property type="protein sequence ID" value="PNY08392.1"/>
    <property type="molecule type" value="Genomic_DNA"/>
</dbReference>
<dbReference type="Proteomes" id="UP000236291">
    <property type="component" value="Unassembled WGS sequence"/>
</dbReference>
<reference evidence="2 3" key="1">
    <citation type="journal article" date="2014" name="Am. J. Bot.">
        <title>Genome assembly and annotation for red clover (Trifolium pratense; Fabaceae).</title>
        <authorList>
            <person name="Istvanek J."/>
            <person name="Jaros M."/>
            <person name="Krenek A."/>
            <person name="Repkova J."/>
        </authorList>
    </citation>
    <scope>NUCLEOTIDE SEQUENCE [LARGE SCALE GENOMIC DNA]</scope>
    <source>
        <strain evidence="3">cv. Tatra</strain>
        <tissue evidence="2">Young leaves</tissue>
    </source>
</reference>